<dbReference type="PANTHER" id="PTHR30146">
    <property type="entry name" value="LACI-RELATED TRANSCRIPTIONAL REPRESSOR"/>
    <property type="match status" value="1"/>
</dbReference>
<keyword evidence="2" id="KW-0805">Transcription regulation</keyword>
<organism evidence="6 7">
    <name type="scientific">Brachybacterium aquaticum</name>
    <dbReference type="NCBI Taxonomy" id="1432564"/>
    <lineage>
        <taxon>Bacteria</taxon>
        <taxon>Bacillati</taxon>
        <taxon>Actinomycetota</taxon>
        <taxon>Actinomycetes</taxon>
        <taxon>Micrococcales</taxon>
        <taxon>Dermabacteraceae</taxon>
        <taxon>Brachybacterium</taxon>
    </lineage>
</organism>
<gene>
    <name evidence="6" type="ORF">HNR70_001472</name>
</gene>
<dbReference type="Gene3D" id="1.10.260.40">
    <property type="entry name" value="lambda repressor-like DNA-binding domains"/>
    <property type="match status" value="1"/>
</dbReference>
<keyword evidence="3" id="KW-0238">DNA-binding</keyword>
<evidence type="ECO:0000256" key="1">
    <source>
        <dbReference type="ARBA" id="ARBA00022491"/>
    </source>
</evidence>
<dbReference type="InterPro" id="IPR010982">
    <property type="entry name" value="Lambda_DNA-bd_dom_sf"/>
</dbReference>
<dbReference type="InterPro" id="IPR000843">
    <property type="entry name" value="HTH_LacI"/>
</dbReference>
<accession>A0A841A8V8</accession>
<protein>
    <submittedName>
        <fullName evidence="6">LacI family transcriptional regulator</fullName>
    </submittedName>
</protein>
<dbReference type="EMBL" id="JACHLZ010000001">
    <property type="protein sequence ID" value="MBB5831659.1"/>
    <property type="molecule type" value="Genomic_DNA"/>
</dbReference>
<dbReference type="CDD" id="cd06288">
    <property type="entry name" value="PBP1_sucrose_transcription_regulator"/>
    <property type="match status" value="1"/>
</dbReference>
<sequence length="346" mass="35973">MARVRMADVAREAGVSVSTVSLALSGAPSRIPEATRDIVRRTAAEIGYRPNSLARGLRTRRTDTIGLVSDQIATTPFAGLMLRGAQQAAREAGRILLLVDTEGDVEAETEAIRALADHQVDTMIYASMWHREVDRPAALPPGTVFLDCVPRGGGPAVVPDETQGAGLAMAELLGAGHTRIGYVGADEVLHPEVPAAAGLRRTAYRSALESAGIAPGPALEAQGAISAPGGRAAATTLLDRPEGERPTALFCFNDRMAAGAIAAARAHGLEIPADVSIVGFDDQPSLAADLDPPLTTIALPHLEMGAWAVRTAVRLLEAEETGAEEGTTLIPCALVRRGTVAAPTAR</sequence>
<feature type="domain" description="HTH lacI-type" evidence="5">
    <location>
        <begin position="4"/>
        <end position="59"/>
    </location>
</feature>
<dbReference type="PANTHER" id="PTHR30146:SF148">
    <property type="entry name" value="HTH-TYPE TRANSCRIPTIONAL REPRESSOR PURR-RELATED"/>
    <property type="match status" value="1"/>
</dbReference>
<evidence type="ECO:0000256" key="3">
    <source>
        <dbReference type="ARBA" id="ARBA00023125"/>
    </source>
</evidence>
<keyword evidence="1" id="KW-0678">Repressor</keyword>
<comment type="caution">
    <text evidence="6">The sequence shown here is derived from an EMBL/GenBank/DDBJ whole genome shotgun (WGS) entry which is preliminary data.</text>
</comment>
<evidence type="ECO:0000256" key="4">
    <source>
        <dbReference type="ARBA" id="ARBA00023163"/>
    </source>
</evidence>
<dbReference type="AlphaFoldDB" id="A0A841A8V8"/>
<dbReference type="PROSITE" id="PS00356">
    <property type="entry name" value="HTH_LACI_1"/>
    <property type="match status" value="1"/>
</dbReference>
<reference evidence="6 7" key="1">
    <citation type="submission" date="2020-08" db="EMBL/GenBank/DDBJ databases">
        <title>Sequencing the genomes of 1000 actinobacteria strains.</title>
        <authorList>
            <person name="Klenk H.-P."/>
        </authorList>
    </citation>
    <scope>NUCLEOTIDE SEQUENCE [LARGE SCALE GENOMIC DNA]</scope>
    <source>
        <strain evidence="6 7">DSM 28796</strain>
    </source>
</reference>
<proteinExistence type="predicted"/>
<dbReference type="SUPFAM" id="SSF47413">
    <property type="entry name" value="lambda repressor-like DNA-binding domains"/>
    <property type="match status" value="1"/>
</dbReference>
<evidence type="ECO:0000256" key="2">
    <source>
        <dbReference type="ARBA" id="ARBA00023015"/>
    </source>
</evidence>
<dbReference type="SUPFAM" id="SSF53822">
    <property type="entry name" value="Periplasmic binding protein-like I"/>
    <property type="match status" value="1"/>
</dbReference>
<dbReference type="Gene3D" id="3.40.50.2300">
    <property type="match status" value="2"/>
</dbReference>
<dbReference type="CDD" id="cd01392">
    <property type="entry name" value="HTH_LacI"/>
    <property type="match status" value="1"/>
</dbReference>
<dbReference type="GO" id="GO:0000976">
    <property type="term" value="F:transcription cis-regulatory region binding"/>
    <property type="evidence" value="ECO:0007669"/>
    <property type="project" value="TreeGrafter"/>
</dbReference>
<keyword evidence="7" id="KW-1185">Reference proteome</keyword>
<dbReference type="Pfam" id="PF00356">
    <property type="entry name" value="LacI"/>
    <property type="match status" value="1"/>
</dbReference>
<keyword evidence="4" id="KW-0804">Transcription</keyword>
<dbReference type="GO" id="GO:0003700">
    <property type="term" value="F:DNA-binding transcription factor activity"/>
    <property type="evidence" value="ECO:0007669"/>
    <property type="project" value="TreeGrafter"/>
</dbReference>
<dbReference type="Pfam" id="PF13377">
    <property type="entry name" value="Peripla_BP_3"/>
    <property type="match status" value="1"/>
</dbReference>
<dbReference type="SMART" id="SM00354">
    <property type="entry name" value="HTH_LACI"/>
    <property type="match status" value="1"/>
</dbReference>
<evidence type="ECO:0000313" key="7">
    <source>
        <dbReference type="Proteomes" id="UP000588158"/>
    </source>
</evidence>
<evidence type="ECO:0000259" key="5">
    <source>
        <dbReference type="PROSITE" id="PS50932"/>
    </source>
</evidence>
<dbReference type="InterPro" id="IPR028082">
    <property type="entry name" value="Peripla_BP_I"/>
</dbReference>
<dbReference type="RefSeq" id="WP_184325086.1">
    <property type="nucleotide sequence ID" value="NZ_JACHLZ010000001.1"/>
</dbReference>
<name>A0A841A8V8_9MICO</name>
<dbReference type="Proteomes" id="UP000588158">
    <property type="component" value="Unassembled WGS sequence"/>
</dbReference>
<dbReference type="InterPro" id="IPR046335">
    <property type="entry name" value="LacI/GalR-like_sensor"/>
</dbReference>
<evidence type="ECO:0000313" key="6">
    <source>
        <dbReference type="EMBL" id="MBB5831659.1"/>
    </source>
</evidence>
<dbReference type="PROSITE" id="PS50932">
    <property type="entry name" value="HTH_LACI_2"/>
    <property type="match status" value="1"/>
</dbReference>